<dbReference type="GO" id="GO:0008235">
    <property type="term" value="F:metalloexopeptidase activity"/>
    <property type="evidence" value="ECO:0007669"/>
    <property type="project" value="InterPro"/>
</dbReference>
<reference evidence="3" key="1">
    <citation type="submission" date="2015-01" db="EMBL/GenBank/DDBJ databases">
        <authorList>
            <person name="MANFREDI Pablo"/>
        </authorList>
    </citation>
    <scope>NUCLEOTIDE SEQUENCE [LARGE SCALE GENOMIC DNA]</scope>
    <source>
        <strain evidence="3">Cc11</strain>
    </source>
</reference>
<gene>
    <name evidence="2" type="ORF">CCAN11_2290006</name>
</gene>
<dbReference type="PANTHER" id="PTHR12147">
    <property type="entry name" value="METALLOPEPTIDASE M28 FAMILY MEMBER"/>
    <property type="match status" value="1"/>
</dbReference>
<dbReference type="PANTHER" id="PTHR12147:SF26">
    <property type="entry name" value="PEPTIDASE M28 DOMAIN-CONTAINING PROTEIN"/>
    <property type="match status" value="1"/>
</dbReference>
<protein>
    <submittedName>
        <fullName evidence="2">Putative leucine aminopeptidase</fullName>
        <ecNumber evidence="2">3.4.11.10</ecNumber>
    </submittedName>
</protein>
<feature type="domain" description="Peptidase M28" evidence="1">
    <location>
        <begin position="113"/>
        <end position="321"/>
    </location>
</feature>
<dbReference type="InterPro" id="IPR045175">
    <property type="entry name" value="M28_fam"/>
</dbReference>
<dbReference type="CDD" id="cd05660">
    <property type="entry name" value="M28_like_PA"/>
    <property type="match status" value="1"/>
</dbReference>
<name>A0A0B7IMV6_9FLAO</name>
<keyword evidence="2" id="KW-0645">Protease</keyword>
<proteinExistence type="predicted"/>
<dbReference type="EMBL" id="CDOK01000145">
    <property type="protein sequence ID" value="CEN51308.1"/>
    <property type="molecule type" value="Genomic_DNA"/>
</dbReference>
<dbReference type="InterPro" id="IPR018247">
    <property type="entry name" value="EF_Hand_1_Ca_BS"/>
</dbReference>
<sequence>MKISFSFQWVFAIAVVTLSACSTPKNVTDNDINKTLSNYINQISEEKLKEQLGVIASDQMQGRDTGSEGIRKAAQYIVEEYQKQGISYPPQAEGWFQTVPKAYMRNRFNDSDNIWAFIEGSEKPEEILVISAHYDHIGFEGNTIFNGADDNGSGTVAVMELARVFNKAAQEGYRPKRSILFLHVTGEERGLYGSAYYADHPLYPLKNTIANINIDMIGRIGEFHNNGNYIYVIGSDRLSTDLHNINEEVNSKHTKLFLDYKYNDRKDPMMIYYRSDHYNFVKHGIPAVFFFNGLHADYHKETDTVDKIDFKALQKRTQLIFGLAWELANRQERIKVDRDGK</sequence>
<dbReference type="SUPFAM" id="SSF53187">
    <property type="entry name" value="Zn-dependent exopeptidases"/>
    <property type="match status" value="1"/>
</dbReference>
<dbReference type="AlphaFoldDB" id="A0A0B7IMV6"/>
<evidence type="ECO:0000313" key="3">
    <source>
        <dbReference type="Proteomes" id="UP000039370"/>
    </source>
</evidence>
<keyword evidence="2" id="KW-0378">Hydrolase</keyword>
<evidence type="ECO:0000313" key="2">
    <source>
        <dbReference type="EMBL" id="CEN51308.1"/>
    </source>
</evidence>
<dbReference type="PROSITE" id="PS00018">
    <property type="entry name" value="EF_HAND_1"/>
    <property type="match status" value="1"/>
</dbReference>
<dbReference type="GO" id="GO:0006508">
    <property type="term" value="P:proteolysis"/>
    <property type="evidence" value="ECO:0007669"/>
    <property type="project" value="InterPro"/>
</dbReference>
<dbReference type="PROSITE" id="PS51257">
    <property type="entry name" value="PROKAR_LIPOPROTEIN"/>
    <property type="match status" value="1"/>
</dbReference>
<dbReference type="Proteomes" id="UP000039370">
    <property type="component" value="Unassembled WGS sequence"/>
</dbReference>
<dbReference type="Gene3D" id="3.40.630.10">
    <property type="entry name" value="Zn peptidases"/>
    <property type="match status" value="1"/>
</dbReference>
<dbReference type="InterPro" id="IPR007484">
    <property type="entry name" value="Peptidase_M28"/>
</dbReference>
<accession>A0A0B7IMV6</accession>
<organism evidence="2 3">
    <name type="scientific">Capnocytophaga canimorsus</name>
    <dbReference type="NCBI Taxonomy" id="28188"/>
    <lineage>
        <taxon>Bacteria</taxon>
        <taxon>Pseudomonadati</taxon>
        <taxon>Bacteroidota</taxon>
        <taxon>Flavobacteriia</taxon>
        <taxon>Flavobacteriales</taxon>
        <taxon>Flavobacteriaceae</taxon>
        <taxon>Capnocytophaga</taxon>
    </lineage>
</organism>
<evidence type="ECO:0000259" key="1">
    <source>
        <dbReference type="Pfam" id="PF04389"/>
    </source>
</evidence>
<dbReference type="Pfam" id="PF04389">
    <property type="entry name" value="Peptidase_M28"/>
    <property type="match status" value="1"/>
</dbReference>
<dbReference type="EC" id="3.4.11.10" evidence="2"/>
<dbReference type="GO" id="GO:0004177">
    <property type="term" value="F:aminopeptidase activity"/>
    <property type="evidence" value="ECO:0007669"/>
    <property type="project" value="UniProtKB-KW"/>
</dbReference>
<keyword evidence="2" id="KW-0031">Aminopeptidase</keyword>